<dbReference type="PANTHER" id="PTHR43649:SF29">
    <property type="entry name" value="OSMOPROTECTIVE COMPOUNDS-BINDING PROTEIN GGTB"/>
    <property type="match status" value="1"/>
</dbReference>
<evidence type="ECO:0000313" key="3">
    <source>
        <dbReference type="EMBL" id="GAA3689617.1"/>
    </source>
</evidence>
<protein>
    <submittedName>
        <fullName evidence="3">Extracellular solute-binding protein</fullName>
    </submittedName>
</protein>
<dbReference type="PANTHER" id="PTHR43649">
    <property type="entry name" value="ARABINOSE-BINDING PROTEIN-RELATED"/>
    <property type="match status" value="1"/>
</dbReference>
<evidence type="ECO:0000256" key="1">
    <source>
        <dbReference type="ARBA" id="ARBA00008520"/>
    </source>
</evidence>
<keyword evidence="4" id="KW-1185">Reference proteome</keyword>
<organism evidence="3 4">
    <name type="scientific">Microlunatus aurantiacus</name>
    <dbReference type="NCBI Taxonomy" id="446786"/>
    <lineage>
        <taxon>Bacteria</taxon>
        <taxon>Bacillati</taxon>
        <taxon>Actinomycetota</taxon>
        <taxon>Actinomycetes</taxon>
        <taxon>Propionibacteriales</taxon>
        <taxon>Propionibacteriaceae</taxon>
        <taxon>Microlunatus</taxon>
    </lineage>
</organism>
<dbReference type="Gene3D" id="3.40.190.10">
    <property type="entry name" value="Periplasmic binding protein-like II"/>
    <property type="match status" value="2"/>
</dbReference>
<evidence type="ECO:0000256" key="2">
    <source>
        <dbReference type="ARBA" id="ARBA00022448"/>
    </source>
</evidence>
<evidence type="ECO:0000313" key="4">
    <source>
        <dbReference type="Proteomes" id="UP001500051"/>
    </source>
</evidence>
<keyword evidence="2" id="KW-0813">Transport</keyword>
<accession>A0ABP7CIN2</accession>
<sequence length="435" mass="46775">MFTSPSWRPLAVLVAAGALFLGGCTGGAPGTDRSEAPQETSGPQQIRYMIGQPEDPADLELIKADIKKFETENAGITVKLDVIPSENVRTVLQTQLRSGEGPDVFGYDTGPGFAGALAKAGLVYDLTKAYEENDWPIYDFAKQRVTFDGKLVGVPSQIEEVGVFYNKDIFTELSIAQPQSVGDLTAAMEKIKGSDVIPMVVSDKEGWQGGHLMSISLSSAVGSQTMDQLINGEKSWDSPEVVEALKVWQDFQQSGYLNPSPTAVTYDNGNALFYSGKAAMNPTGSWLALDIERNVKFDVGFIPFPAPNGPGIFSGGLGSGTFVNATTKHADAAIRFLDYGLTEEHGKWAVEKLQDIPAYPVDTAGIEASPLFKQILDDSAKIADGTGDFGYNVDVLTPDAFNNAMWKGMQGLLTDQTTPEKVAAQLQTAYEKSKK</sequence>
<dbReference type="InterPro" id="IPR050490">
    <property type="entry name" value="Bact_solute-bd_prot1"/>
</dbReference>
<dbReference type="Pfam" id="PF01547">
    <property type="entry name" value="SBP_bac_1"/>
    <property type="match status" value="1"/>
</dbReference>
<dbReference type="SUPFAM" id="SSF53850">
    <property type="entry name" value="Periplasmic binding protein-like II"/>
    <property type="match status" value="1"/>
</dbReference>
<dbReference type="InterPro" id="IPR006059">
    <property type="entry name" value="SBP"/>
</dbReference>
<comment type="caution">
    <text evidence="3">The sequence shown here is derived from an EMBL/GenBank/DDBJ whole genome shotgun (WGS) entry which is preliminary data.</text>
</comment>
<dbReference type="RefSeq" id="WP_344810241.1">
    <property type="nucleotide sequence ID" value="NZ_BAAAYX010000002.1"/>
</dbReference>
<gene>
    <name evidence="3" type="ORF">GCM10022204_00330</name>
</gene>
<dbReference type="Proteomes" id="UP001500051">
    <property type="component" value="Unassembled WGS sequence"/>
</dbReference>
<proteinExistence type="inferred from homology"/>
<comment type="similarity">
    <text evidence="1">Belongs to the bacterial solute-binding protein 1 family.</text>
</comment>
<name>A0ABP7CIN2_9ACTN</name>
<dbReference type="EMBL" id="BAAAYX010000002">
    <property type="protein sequence ID" value="GAA3689617.1"/>
    <property type="molecule type" value="Genomic_DNA"/>
</dbReference>
<reference evidence="4" key="1">
    <citation type="journal article" date="2019" name="Int. J. Syst. Evol. Microbiol.">
        <title>The Global Catalogue of Microorganisms (GCM) 10K type strain sequencing project: providing services to taxonomists for standard genome sequencing and annotation.</title>
        <authorList>
            <consortium name="The Broad Institute Genomics Platform"/>
            <consortium name="The Broad Institute Genome Sequencing Center for Infectious Disease"/>
            <person name="Wu L."/>
            <person name="Ma J."/>
        </authorList>
    </citation>
    <scope>NUCLEOTIDE SEQUENCE [LARGE SCALE GENOMIC DNA]</scope>
    <source>
        <strain evidence="4">JCM 16548</strain>
    </source>
</reference>